<proteinExistence type="predicted"/>
<dbReference type="STRING" id="535712.A4Z71_04565"/>
<keyword evidence="1" id="KW-0472">Membrane</keyword>
<keyword evidence="1" id="KW-0812">Transmembrane</keyword>
<evidence type="ECO:0000313" key="2">
    <source>
        <dbReference type="EMBL" id="AOY56238.1"/>
    </source>
</evidence>
<sequence>MSRQKLSAALMAGLTLLYVFLLGQTGYLLLIDDEPIAKVIGGLIMVFPLFAAWAIFIELRFGLALEKLSRKIIEDGNLPEFDFELRPSGRPTRASADRVFAQHQIKAAENEINYLYWYGLGLIYDAAGDRTRARKAMRTAIALAKAQSLI</sequence>
<dbReference type="RefSeq" id="WP_070954746.1">
    <property type="nucleotide sequence ID" value="NZ_CP015208.1"/>
</dbReference>
<protein>
    <submittedName>
        <fullName evidence="2">Uncharacterized protein</fullName>
    </submittedName>
</protein>
<dbReference type="KEGG" id="rpla:A4Z71_04565"/>
<reference evidence="2 3" key="1">
    <citation type="journal article" date="2016" name="Biochim. Biophys. Acta">
        <title>Photochemical characterization of actinorhodopsin and its functional existence in the natural host.</title>
        <authorList>
            <person name="Nakamura S."/>
            <person name="Kikukawa T."/>
            <person name="Tamogami J."/>
            <person name="Kamiya M."/>
            <person name="Aizawa T."/>
            <person name="Hahn M.W."/>
            <person name="Ihara K."/>
            <person name="Kamo N."/>
            <person name="Demura M."/>
        </authorList>
    </citation>
    <scope>NUCLEOTIDE SEQUENCE [LARGE SCALE GENOMIC DNA]</scope>
    <source>
        <strain evidence="2 3">MWH-Dar1</strain>
    </source>
</reference>
<keyword evidence="3" id="KW-1185">Reference proteome</keyword>
<accession>A0A1D9DZJ4</accession>
<dbReference type="EMBL" id="CP015208">
    <property type="protein sequence ID" value="AOY56238.1"/>
    <property type="molecule type" value="Genomic_DNA"/>
</dbReference>
<feature type="transmembrane region" description="Helical" evidence="1">
    <location>
        <begin position="36"/>
        <end position="61"/>
    </location>
</feature>
<dbReference type="AlphaFoldDB" id="A0A1D9DZJ4"/>
<dbReference type="Proteomes" id="UP000243784">
    <property type="component" value="Chromosome"/>
</dbReference>
<dbReference type="OrthoDB" id="4485518at2"/>
<gene>
    <name evidence="2" type="ORF">A4Z71_04565</name>
</gene>
<evidence type="ECO:0000313" key="3">
    <source>
        <dbReference type="Proteomes" id="UP000243784"/>
    </source>
</evidence>
<name>A0A1D9DZJ4_9MICO</name>
<keyword evidence="1" id="KW-1133">Transmembrane helix</keyword>
<feature type="transmembrane region" description="Helical" evidence="1">
    <location>
        <begin position="7"/>
        <end position="30"/>
    </location>
</feature>
<evidence type="ECO:0000256" key="1">
    <source>
        <dbReference type="SAM" id="Phobius"/>
    </source>
</evidence>
<organism evidence="2 3">
    <name type="scientific">Candidatus Rhodoluna planktonica</name>
    <dbReference type="NCBI Taxonomy" id="535712"/>
    <lineage>
        <taxon>Bacteria</taxon>
        <taxon>Bacillati</taxon>
        <taxon>Actinomycetota</taxon>
        <taxon>Actinomycetes</taxon>
        <taxon>Micrococcales</taxon>
        <taxon>Microbacteriaceae</taxon>
        <taxon>Luna cluster</taxon>
        <taxon>Luna-1 subcluster</taxon>
        <taxon>Rhodoluna</taxon>
    </lineage>
</organism>